<gene>
    <name evidence="1" type="ORF">KEF85_02590</name>
</gene>
<sequence>MTIHTVKKANRLANRQTQSPDSVIDASLAKETDCRRFLALLPGISYNQLFQKQNIGGSFVTIYPIEK</sequence>
<keyword evidence="2" id="KW-1185">Reference proteome</keyword>
<evidence type="ECO:0000313" key="1">
    <source>
        <dbReference type="EMBL" id="QWF71393.1"/>
    </source>
</evidence>
<dbReference type="AlphaFoldDB" id="A0A975MP08"/>
<accession>A0A975MP08</accession>
<dbReference type="RefSeq" id="WP_215583178.1">
    <property type="nucleotide sequence ID" value="NZ_CP073754.1"/>
</dbReference>
<reference evidence="1" key="1">
    <citation type="submission" date="2021-04" db="EMBL/GenBank/DDBJ databases">
        <title>Draft genome sequence data of methanotrophic Methylovulum sp. strain S1L and Methylomonas sp. strain S2AM isolated from boreal lake water columns.</title>
        <authorList>
            <person name="Rissanen A.J."/>
            <person name="Mangayil R."/>
            <person name="Svenning M.M."/>
            <person name="Khanongnuch R."/>
        </authorList>
    </citation>
    <scope>NUCLEOTIDE SEQUENCE</scope>
    <source>
        <strain evidence="1">S2AM</strain>
    </source>
</reference>
<organism evidence="1 2">
    <name type="scientific">Methylomonas paludis</name>
    <dbReference type="NCBI Taxonomy" id="1173101"/>
    <lineage>
        <taxon>Bacteria</taxon>
        <taxon>Pseudomonadati</taxon>
        <taxon>Pseudomonadota</taxon>
        <taxon>Gammaproteobacteria</taxon>
        <taxon>Methylococcales</taxon>
        <taxon>Methylococcaceae</taxon>
        <taxon>Methylomonas</taxon>
    </lineage>
</organism>
<evidence type="ECO:0000313" key="2">
    <source>
        <dbReference type="Proteomes" id="UP000676649"/>
    </source>
</evidence>
<dbReference type="KEGG" id="mpad:KEF85_02590"/>
<name>A0A975MP08_9GAMM</name>
<protein>
    <submittedName>
        <fullName evidence="1">Uncharacterized protein</fullName>
    </submittedName>
</protein>
<dbReference type="EMBL" id="CP073754">
    <property type="protein sequence ID" value="QWF71393.1"/>
    <property type="molecule type" value="Genomic_DNA"/>
</dbReference>
<proteinExistence type="predicted"/>
<dbReference type="Proteomes" id="UP000676649">
    <property type="component" value="Chromosome"/>
</dbReference>